<evidence type="ECO:0000256" key="3">
    <source>
        <dbReference type="ARBA" id="ARBA00023163"/>
    </source>
</evidence>
<dbReference type="Pfam" id="PF12625">
    <property type="entry name" value="Arabinose_bd"/>
    <property type="match status" value="1"/>
</dbReference>
<organism evidence="5 6">
    <name type="scientific">Aestuariirhabdus litorea</name>
    <dbReference type="NCBI Taxonomy" id="2528527"/>
    <lineage>
        <taxon>Bacteria</taxon>
        <taxon>Pseudomonadati</taxon>
        <taxon>Pseudomonadota</taxon>
        <taxon>Gammaproteobacteria</taxon>
        <taxon>Oceanospirillales</taxon>
        <taxon>Aestuariirhabdaceae</taxon>
        <taxon>Aestuariirhabdus</taxon>
    </lineage>
</organism>
<dbReference type="GO" id="GO:0005829">
    <property type="term" value="C:cytosol"/>
    <property type="evidence" value="ECO:0007669"/>
    <property type="project" value="TreeGrafter"/>
</dbReference>
<dbReference type="PANTHER" id="PTHR47894:SF1">
    <property type="entry name" value="HTH-TYPE TRANSCRIPTIONAL REGULATOR VQSM"/>
    <property type="match status" value="1"/>
</dbReference>
<dbReference type="InterPro" id="IPR009057">
    <property type="entry name" value="Homeodomain-like_sf"/>
</dbReference>
<dbReference type="GO" id="GO:0000976">
    <property type="term" value="F:transcription cis-regulatory region binding"/>
    <property type="evidence" value="ECO:0007669"/>
    <property type="project" value="TreeGrafter"/>
</dbReference>
<proteinExistence type="predicted"/>
<dbReference type="AlphaFoldDB" id="A0A3P3VQ97"/>
<dbReference type="GO" id="GO:0003700">
    <property type="term" value="F:DNA-binding transcription factor activity"/>
    <property type="evidence" value="ECO:0007669"/>
    <property type="project" value="InterPro"/>
</dbReference>
<dbReference type="SMART" id="SM00342">
    <property type="entry name" value="HTH_ARAC"/>
    <property type="match status" value="1"/>
</dbReference>
<evidence type="ECO:0000313" key="6">
    <source>
        <dbReference type="Proteomes" id="UP000280792"/>
    </source>
</evidence>
<evidence type="ECO:0000256" key="2">
    <source>
        <dbReference type="ARBA" id="ARBA00023125"/>
    </source>
</evidence>
<dbReference type="Proteomes" id="UP000280792">
    <property type="component" value="Unassembled WGS sequence"/>
</dbReference>
<dbReference type="PROSITE" id="PS01124">
    <property type="entry name" value="HTH_ARAC_FAMILY_2"/>
    <property type="match status" value="1"/>
</dbReference>
<keyword evidence="3" id="KW-0804">Transcription</keyword>
<protein>
    <submittedName>
        <fullName evidence="5">AraC family transcriptional regulator</fullName>
    </submittedName>
</protein>
<name>A0A3P3VQ97_9GAMM</name>
<sequence length="337" mass="37935">MKLGDISTHHIDALAAAIRALGKDPTPLLLQYQIDDELMANPDARISIPRLMHMGHSAIQLTGHPELGLEMGRCANIQNLGLPGLTAMAAPDLRTAMEAITRYEPLSSVNIRGQSSYLEQDEALLRFYSIAPYNDYNRFVVDSVLSMWSQLLVWLSGKRDLVKRVDIEFEAPHYQARYRDYFNCEPLFGQPYNQLAISPQLLDSPLRFSNAANFSYLSELCEQKLAQMRRGRSLQARVAEILASALHGNTPCIGEVAAKLAMPSWTLRRKLQDEGVTFQQILGETKRDLALIYVEDTALSLGEIAYLLGFSSPEAFQRAFKRWTDRTPGDYRRQPTG</sequence>
<dbReference type="SUPFAM" id="SSF46689">
    <property type="entry name" value="Homeodomain-like"/>
    <property type="match status" value="1"/>
</dbReference>
<keyword evidence="6" id="KW-1185">Reference proteome</keyword>
<reference evidence="5 6" key="1">
    <citation type="submission" date="2018-08" db="EMBL/GenBank/DDBJ databases">
        <authorList>
            <person name="Khan S.A."/>
        </authorList>
    </citation>
    <scope>NUCLEOTIDE SEQUENCE [LARGE SCALE GENOMIC DNA]</scope>
    <source>
        <strain evidence="5 6">GTF-13</strain>
    </source>
</reference>
<dbReference type="Pfam" id="PF12833">
    <property type="entry name" value="HTH_18"/>
    <property type="match status" value="1"/>
</dbReference>
<dbReference type="Gene3D" id="1.10.10.60">
    <property type="entry name" value="Homeodomain-like"/>
    <property type="match status" value="1"/>
</dbReference>
<dbReference type="InterPro" id="IPR018060">
    <property type="entry name" value="HTH_AraC"/>
</dbReference>
<feature type="domain" description="HTH araC/xylS-type" evidence="4">
    <location>
        <begin position="236"/>
        <end position="334"/>
    </location>
</feature>
<evidence type="ECO:0000259" key="4">
    <source>
        <dbReference type="PROSITE" id="PS01124"/>
    </source>
</evidence>
<comment type="caution">
    <text evidence="5">The sequence shown here is derived from an EMBL/GenBank/DDBJ whole genome shotgun (WGS) entry which is preliminary data.</text>
</comment>
<evidence type="ECO:0000256" key="1">
    <source>
        <dbReference type="ARBA" id="ARBA00023015"/>
    </source>
</evidence>
<gene>
    <name evidence="5" type="ORF">D0544_05845</name>
</gene>
<dbReference type="EMBL" id="QWEZ01000001">
    <property type="protein sequence ID" value="RRJ84624.1"/>
    <property type="molecule type" value="Genomic_DNA"/>
</dbReference>
<keyword evidence="1" id="KW-0805">Transcription regulation</keyword>
<reference evidence="5 6" key="2">
    <citation type="submission" date="2018-12" db="EMBL/GenBank/DDBJ databases">
        <title>Simiduia agarivorans gen. nov., sp. nov., a marine, agarolytic bacterium isolated from shallow coastal water from Keelung, Taiwan.</title>
        <authorList>
            <person name="Shieh W.Y."/>
        </authorList>
    </citation>
    <scope>NUCLEOTIDE SEQUENCE [LARGE SCALE GENOMIC DNA]</scope>
    <source>
        <strain evidence="5 6">GTF-13</strain>
    </source>
</reference>
<dbReference type="InterPro" id="IPR032687">
    <property type="entry name" value="AraC-type_N"/>
</dbReference>
<evidence type="ECO:0000313" key="5">
    <source>
        <dbReference type="EMBL" id="RRJ84624.1"/>
    </source>
</evidence>
<dbReference type="RefSeq" id="WP_125015054.1">
    <property type="nucleotide sequence ID" value="NZ_QWEZ01000001.1"/>
</dbReference>
<dbReference type="PANTHER" id="PTHR47894">
    <property type="entry name" value="HTH-TYPE TRANSCRIPTIONAL REGULATOR GADX"/>
    <property type="match status" value="1"/>
</dbReference>
<keyword evidence="2" id="KW-0238">DNA-binding</keyword>
<accession>A0A3P3VQ97</accession>